<dbReference type="PANTHER" id="PTHR10361">
    <property type="entry name" value="SODIUM-BILE ACID COTRANSPORTER"/>
    <property type="match status" value="1"/>
</dbReference>
<gene>
    <name evidence="6" type="ORF">DSLASN_42190</name>
</gene>
<dbReference type="PANTHER" id="PTHR10361:SF28">
    <property type="entry name" value="P3 PROTEIN-RELATED"/>
    <property type="match status" value="1"/>
</dbReference>
<feature type="transmembrane region" description="Helical" evidence="5">
    <location>
        <begin position="97"/>
        <end position="117"/>
    </location>
</feature>
<evidence type="ECO:0000256" key="5">
    <source>
        <dbReference type="SAM" id="Phobius"/>
    </source>
</evidence>
<keyword evidence="7" id="KW-1185">Reference proteome</keyword>
<dbReference type="InterPro" id="IPR004710">
    <property type="entry name" value="Bilac:Na_transpt"/>
</dbReference>
<evidence type="ECO:0000256" key="1">
    <source>
        <dbReference type="ARBA" id="ARBA00004141"/>
    </source>
</evidence>
<sequence>MMKWLEHFNRLFVVWAVLICGVAALFPNGFSTLKPLIVPLLMVVMFGMGATLRASDFKEPLKRPHIVMLGVSIQYLIMPMAAYFISKALNLPTELMVGMVLVGSVSGGTASNVVAFLAGGDVPLSIVMTSVSTFLAVFLTPLLTDFYVGSTVPVAVVPMFLSILKIVVVPVAAGILLNTLFEEKLVRIQPVFPFISVVTIVLLIGIIIGLNQARLATLALPMALAVILHNACGLAAGYGLPKLFGCDEKTCRTIAIEAGMQNSGLAVALSLKYFTAASALPGALFSLWHNLSGSFLATVWTTLDARKENKEGKLPPAALPGSKLLKSLTNRF</sequence>
<evidence type="ECO:0000256" key="3">
    <source>
        <dbReference type="ARBA" id="ARBA00022989"/>
    </source>
</evidence>
<evidence type="ECO:0000256" key="4">
    <source>
        <dbReference type="ARBA" id="ARBA00023136"/>
    </source>
</evidence>
<proteinExistence type="predicted"/>
<feature type="transmembrane region" description="Helical" evidence="5">
    <location>
        <begin position="36"/>
        <end position="54"/>
    </location>
</feature>
<dbReference type="InterPro" id="IPR002657">
    <property type="entry name" value="BilAc:Na_symport/Acr3"/>
</dbReference>
<dbReference type="RefSeq" id="WP_236889978.1">
    <property type="nucleotide sequence ID" value="NZ_AP024488.1"/>
</dbReference>
<keyword evidence="3 5" id="KW-1133">Transmembrane helix</keyword>
<feature type="transmembrane region" description="Helical" evidence="5">
    <location>
        <begin position="12"/>
        <end position="30"/>
    </location>
</feature>
<name>A0ABM7PM97_9BACT</name>
<dbReference type="InterPro" id="IPR038770">
    <property type="entry name" value="Na+/solute_symporter_sf"/>
</dbReference>
<accession>A0ABM7PM97</accession>
<feature type="transmembrane region" description="Helical" evidence="5">
    <location>
        <begin position="216"/>
        <end position="240"/>
    </location>
</feature>
<keyword evidence="4 5" id="KW-0472">Membrane</keyword>
<feature type="transmembrane region" description="Helical" evidence="5">
    <location>
        <begin position="191"/>
        <end position="210"/>
    </location>
</feature>
<keyword evidence="2 5" id="KW-0812">Transmembrane</keyword>
<feature type="transmembrane region" description="Helical" evidence="5">
    <location>
        <begin position="66"/>
        <end position="85"/>
    </location>
</feature>
<dbReference type="Proteomes" id="UP001320148">
    <property type="component" value="Chromosome"/>
</dbReference>
<feature type="transmembrane region" description="Helical" evidence="5">
    <location>
        <begin position="155"/>
        <end position="179"/>
    </location>
</feature>
<feature type="transmembrane region" description="Helical" evidence="5">
    <location>
        <begin position="124"/>
        <end position="143"/>
    </location>
</feature>
<evidence type="ECO:0000313" key="6">
    <source>
        <dbReference type="EMBL" id="BCS98587.1"/>
    </source>
</evidence>
<evidence type="ECO:0000313" key="7">
    <source>
        <dbReference type="Proteomes" id="UP001320148"/>
    </source>
</evidence>
<evidence type="ECO:0000256" key="2">
    <source>
        <dbReference type="ARBA" id="ARBA00022692"/>
    </source>
</evidence>
<dbReference type="Pfam" id="PF01758">
    <property type="entry name" value="SBF"/>
    <property type="match status" value="1"/>
</dbReference>
<dbReference type="Gene3D" id="1.20.1530.20">
    <property type="match status" value="1"/>
</dbReference>
<comment type="subcellular location">
    <subcellularLocation>
        <location evidence="1">Membrane</location>
        <topology evidence="1">Multi-pass membrane protein</topology>
    </subcellularLocation>
</comment>
<protein>
    <submittedName>
        <fullName evidence="6">Bile acid:sodium symporter</fullName>
    </submittedName>
</protein>
<dbReference type="EMBL" id="AP024488">
    <property type="protein sequence ID" value="BCS98587.1"/>
    <property type="molecule type" value="Genomic_DNA"/>
</dbReference>
<organism evidence="6 7">
    <name type="scientific">Desulfoluna limicola</name>
    <dbReference type="NCBI Taxonomy" id="2810562"/>
    <lineage>
        <taxon>Bacteria</taxon>
        <taxon>Pseudomonadati</taxon>
        <taxon>Thermodesulfobacteriota</taxon>
        <taxon>Desulfobacteria</taxon>
        <taxon>Desulfobacterales</taxon>
        <taxon>Desulfolunaceae</taxon>
        <taxon>Desulfoluna</taxon>
    </lineage>
</organism>
<reference evidence="6 7" key="1">
    <citation type="submission" date="2021-02" db="EMBL/GenBank/DDBJ databases">
        <title>Complete genome of Desulfoluna sp. strain ASN36.</title>
        <authorList>
            <person name="Takahashi A."/>
            <person name="Kojima H."/>
            <person name="Fukui M."/>
        </authorList>
    </citation>
    <scope>NUCLEOTIDE SEQUENCE [LARGE SCALE GENOMIC DNA]</scope>
    <source>
        <strain evidence="6 7">ASN36</strain>
    </source>
</reference>